<dbReference type="InterPro" id="IPR013087">
    <property type="entry name" value="Znf_C2H2_type"/>
</dbReference>
<organism evidence="3 4">
    <name type="scientific">Trichonephila clavata</name>
    <name type="common">Joro spider</name>
    <name type="synonym">Nephila clavata</name>
    <dbReference type="NCBI Taxonomy" id="2740835"/>
    <lineage>
        <taxon>Eukaryota</taxon>
        <taxon>Metazoa</taxon>
        <taxon>Ecdysozoa</taxon>
        <taxon>Arthropoda</taxon>
        <taxon>Chelicerata</taxon>
        <taxon>Arachnida</taxon>
        <taxon>Araneae</taxon>
        <taxon>Araneomorphae</taxon>
        <taxon>Entelegynae</taxon>
        <taxon>Araneoidea</taxon>
        <taxon>Nephilidae</taxon>
        <taxon>Trichonephila</taxon>
    </lineage>
</organism>
<sequence length="250" mass="28985">MEQLTLKYLCKSCNLQFKHYKQYLSHKYLQHDEERLRLVSNTDNEESSTTSSDFKSYCETKVGVNLFEEQPKNNNWTDSSGYRETTQFHHGTITECTAMPSWSINAVGHSQHAQCRSLSNSEDTTNELHLSSEHGHVKICSLERNFHKYTSESVMSTDCNPMEIYTHGIIERSNQSQSFASENSQIQLFRYGNNQQINVNQSSSEINQITETYPQVNRIHFAKSFEYSPRKISIYELNQQIQYKSTSCVA</sequence>
<protein>
    <recommendedName>
        <fullName evidence="2">C2H2-type domain-containing protein</fullName>
    </recommendedName>
</protein>
<keyword evidence="1" id="KW-0862">Zinc</keyword>
<feature type="domain" description="C2H2-type" evidence="2">
    <location>
        <begin position="8"/>
        <end position="36"/>
    </location>
</feature>
<accession>A0A8X6HRN3</accession>
<name>A0A8X6HRN3_TRICU</name>
<proteinExistence type="predicted"/>
<dbReference type="PROSITE" id="PS50157">
    <property type="entry name" value="ZINC_FINGER_C2H2_2"/>
    <property type="match status" value="1"/>
</dbReference>
<dbReference type="EMBL" id="BMAO01009990">
    <property type="protein sequence ID" value="GFQ63930.1"/>
    <property type="molecule type" value="Genomic_DNA"/>
</dbReference>
<keyword evidence="1" id="KW-0863">Zinc-finger</keyword>
<dbReference type="PROSITE" id="PS00028">
    <property type="entry name" value="ZINC_FINGER_C2H2_1"/>
    <property type="match status" value="1"/>
</dbReference>
<evidence type="ECO:0000313" key="3">
    <source>
        <dbReference type="EMBL" id="GFQ63930.1"/>
    </source>
</evidence>
<evidence type="ECO:0000256" key="1">
    <source>
        <dbReference type="PROSITE-ProRule" id="PRU00042"/>
    </source>
</evidence>
<evidence type="ECO:0000313" key="4">
    <source>
        <dbReference type="Proteomes" id="UP000887116"/>
    </source>
</evidence>
<dbReference type="AlphaFoldDB" id="A0A8X6HRN3"/>
<gene>
    <name evidence="3" type="ORF">TNCT_605621</name>
</gene>
<dbReference type="GO" id="GO:0008270">
    <property type="term" value="F:zinc ion binding"/>
    <property type="evidence" value="ECO:0007669"/>
    <property type="project" value="UniProtKB-KW"/>
</dbReference>
<keyword evidence="4" id="KW-1185">Reference proteome</keyword>
<dbReference type="Proteomes" id="UP000887116">
    <property type="component" value="Unassembled WGS sequence"/>
</dbReference>
<keyword evidence="1" id="KW-0479">Metal-binding</keyword>
<evidence type="ECO:0000259" key="2">
    <source>
        <dbReference type="PROSITE" id="PS50157"/>
    </source>
</evidence>
<reference evidence="3" key="1">
    <citation type="submission" date="2020-07" db="EMBL/GenBank/DDBJ databases">
        <title>Multicomponent nature underlies the extraordinary mechanical properties of spider dragline silk.</title>
        <authorList>
            <person name="Kono N."/>
            <person name="Nakamura H."/>
            <person name="Mori M."/>
            <person name="Yoshida Y."/>
            <person name="Ohtoshi R."/>
            <person name="Malay A.D."/>
            <person name="Moran D.A.P."/>
            <person name="Tomita M."/>
            <person name="Numata K."/>
            <person name="Arakawa K."/>
        </authorList>
    </citation>
    <scope>NUCLEOTIDE SEQUENCE</scope>
</reference>
<comment type="caution">
    <text evidence="3">The sequence shown here is derived from an EMBL/GenBank/DDBJ whole genome shotgun (WGS) entry which is preliminary data.</text>
</comment>